<evidence type="ECO:0000256" key="2">
    <source>
        <dbReference type="ARBA" id="ARBA00012513"/>
    </source>
</evidence>
<keyword evidence="11 21" id="KW-0547">Nucleotide-binding</keyword>
<dbReference type="GO" id="GO:0005886">
    <property type="term" value="C:plasma membrane"/>
    <property type="evidence" value="ECO:0007669"/>
    <property type="project" value="UniProtKB-SubCell"/>
</dbReference>
<dbReference type="Gene3D" id="1.10.510.10">
    <property type="entry name" value="Transferase(Phosphotransferase) domain 1"/>
    <property type="match status" value="2"/>
</dbReference>
<dbReference type="Pfam" id="PF01453">
    <property type="entry name" value="B_lectin"/>
    <property type="match status" value="2"/>
</dbReference>
<comment type="catalytic activity">
    <reaction evidence="19">
        <text>L-threonyl-[protein] + ATP = O-phospho-L-threonyl-[protein] + ADP + H(+)</text>
        <dbReference type="Rhea" id="RHEA:46608"/>
        <dbReference type="Rhea" id="RHEA-COMP:11060"/>
        <dbReference type="Rhea" id="RHEA-COMP:11605"/>
        <dbReference type="ChEBI" id="CHEBI:15378"/>
        <dbReference type="ChEBI" id="CHEBI:30013"/>
        <dbReference type="ChEBI" id="CHEBI:30616"/>
        <dbReference type="ChEBI" id="CHEBI:61977"/>
        <dbReference type="ChEBI" id="CHEBI:456216"/>
        <dbReference type="EC" id="2.7.11.1"/>
    </reaction>
</comment>
<gene>
    <name evidence="28" type="primary">LOC103696826</name>
</gene>
<keyword evidence="6" id="KW-0597">Phosphoprotein</keyword>
<evidence type="ECO:0000256" key="3">
    <source>
        <dbReference type="ARBA" id="ARBA00022475"/>
    </source>
</evidence>
<organism evidence="27 28">
    <name type="scientific">Phoenix dactylifera</name>
    <name type="common">Date palm</name>
    <dbReference type="NCBI Taxonomy" id="42345"/>
    <lineage>
        <taxon>Eukaryota</taxon>
        <taxon>Viridiplantae</taxon>
        <taxon>Streptophyta</taxon>
        <taxon>Embryophyta</taxon>
        <taxon>Tracheophyta</taxon>
        <taxon>Spermatophyta</taxon>
        <taxon>Magnoliopsida</taxon>
        <taxon>Liliopsida</taxon>
        <taxon>Arecaceae</taxon>
        <taxon>Coryphoideae</taxon>
        <taxon>Phoeniceae</taxon>
        <taxon>Phoenix</taxon>
    </lineage>
</organism>
<dbReference type="Pfam" id="PF08276">
    <property type="entry name" value="PAN_2"/>
    <property type="match status" value="2"/>
</dbReference>
<dbReference type="FunFam" id="2.90.10.10:FF:000003">
    <property type="entry name" value="G-type lectin S-receptor-like serine/threonine-protein kinase"/>
    <property type="match status" value="1"/>
</dbReference>
<evidence type="ECO:0000256" key="16">
    <source>
        <dbReference type="ARBA" id="ARBA00023157"/>
    </source>
</evidence>
<dbReference type="KEGG" id="pda:103696826"/>
<feature type="chain" id="PRO_5034828750" description="non-specific serine/threonine protein kinase" evidence="23">
    <location>
        <begin position="27"/>
        <end position="1683"/>
    </location>
</feature>
<dbReference type="InterPro" id="IPR021820">
    <property type="entry name" value="S-locus_recpt_kinase_C"/>
</dbReference>
<evidence type="ECO:0000256" key="9">
    <source>
        <dbReference type="ARBA" id="ARBA00022729"/>
    </source>
</evidence>
<dbReference type="GO" id="GO:0030246">
    <property type="term" value="F:carbohydrate binding"/>
    <property type="evidence" value="ECO:0007669"/>
    <property type="project" value="UniProtKB-KW"/>
</dbReference>
<evidence type="ECO:0000256" key="6">
    <source>
        <dbReference type="ARBA" id="ARBA00022553"/>
    </source>
</evidence>
<dbReference type="InterPro" id="IPR011009">
    <property type="entry name" value="Kinase-like_dom_sf"/>
</dbReference>
<accession>A0A8B9A8X9</accession>
<keyword evidence="15 22" id="KW-0472">Membrane</keyword>
<keyword evidence="27" id="KW-1185">Reference proteome</keyword>
<dbReference type="PANTHER" id="PTHR27002:SF181">
    <property type="entry name" value="RECEPTOR-LIKE SERINE_THREONINE-PROTEIN KINASE"/>
    <property type="match status" value="1"/>
</dbReference>
<feature type="domain" description="Bulb-type lectin" evidence="25">
    <location>
        <begin position="876"/>
        <end position="997"/>
    </location>
</feature>
<evidence type="ECO:0000313" key="28">
    <source>
        <dbReference type="RefSeq" id="XP_038982172.1"/>
    </source>
</evidence>
<dbReference type="FunFam" id="2.90.10.10:FF:000005">
    <property type="entry name" value="G-type lectin S-receptor-like serine/threonine-protein kinase"/>
    <property type="match status" value="1"/>
</dbReference>
<dbReference type="SMART" id="SM00220">
    <property type="entry name" value="S_TKc"/>
    <property type="match status" value="2"/>
</dbReference>
<evidence type="ECO:0000256" key="14">
    <source>
        <dbReference type="ARBA" id="ARBA00022989"/>
    </source>
</evidence>
<evidence type="ECO:0000256" key="1">
    <source>
        <dbReference type="ARBA" id="ARBA00004251"/>
    </source>
</evidence>
<comment type="catalytic activity">
    <reaction evidence="20">
        <text>L-seryl-[protein] + ATP = O-phospho-L-seryl-[protein] + ADP + H(+)</text>
        <dbReference type="Rhea" id="RHEA:17989"/>
        <dbReference type="Rhea" id="RHEA-COMP:9863"/>
        <dbReference type="Rhea" id="RHEA-COMP:11604"/>
        <dbReference type="ChEBI" id="CHEBI:15378"/>
        <dbReference type="ChEBI" id="CHEBI:29999"/>
        <dbReference type="ChEBI" id="CHEBI:30616"/>
        <dbReference type="ChEBI" id="CHEBI:83421"/>
        <dbReference type="ChEBI" id="CHEBI:456216"/>
        <dbReference type="EC" id="2.7.11.1"/>
    </reaction>
</comment>
<dbReference type="GeneID" id="103696826"/>
<dbReference type="CDD" id="cd01098">
    <property type="entry name" value="PAN_AP_plant"/>
    <property type="match status" value="2"/>
</dbReference>
<keyword evidence="5" id="KW-0245">EGF-like domain</keyword>
<feature type="domain" description="Apple" evidence="26">
    <location>
        <begin position="1187"/>
        <end position="1267"/>
    </location>
</feature>
<proteinExistence type="predicted"/>
<dbReference type="InterPro" id="IPR001480">
    <property type="entry name" value="Bulb-type_lectin_dom"/>
</dbReference>
<dbReference type="Pfam" id="PF07714">
    <property type="entry name" value="PK_Tyr_Ser-Thr"/>
    <property type="match status" value="2"/>
</dbReference>
<dbReference type="GO" id="GO:0048544">
    <property type="term" value="P:recognition of pollen"/>
    <property type="evidence" value="ECO:0007669"/>
    <property type="project" value="InterPro"/>
</dbReference>
<dbReference type="CDD" id="cd00028">
    <property type="entry name" value="B_lectin"/>
    <property type="match status" value="2"/>
</dbReference>
<evidence type="ECO:0000259" key="26">
    <source>
        <dbReference type="PROSITE" id="PS50948"/>
    </source>
</evidence>
<dbReference type="FunFam" id="3.30.200.20:FF:000330">
    <property type="entry name" value="G-type lectin S-receptor-like serine/threonine-protein kinase At4g03230"/>
    <property type="match status" value="1"/>
</dbReference>
<name>A0A8B9A8X9_PHODC</name>
<dbReference type="PROSITE" id="PS50011">
    <property type="entry name" value="PROTEIN_KINASE_DOM"/>
    <property type="match status" value="2"/>
</dbReference>
<evidence type="ECO:0000256" key="7">
    <source>
        <dbReference type="ARBA" id="ARBA00022679"/>
    </source>
</evidence>
<feature type="domain" description="Protein kinase" evidence="24">
    <location>
        <begin position="520"/>
        <end position="801"/>
    </location>
</feature>
<dbReference type="PROSITE" id="PS00107">
    <property type="entry name" value="PROTEIN_KINASE_ATP"/>
    <property type="match status" value="1"/>
</dbReference>
<evidence type="ECO:0000256" key="20">
    <source>
        <dbReference type="ARBA" id="ARBA00048679"/>
    </source>
</evidence>
<evidence type="ECO:0000259" key="25">
    <source>
        <dbReference type="PROSITE" id="PS50927"/>
    </source>
</evidence>
<dbReference type="GO" id="GO:0005524">
    <property type="term" value="F:ATP binding"/>
    <property type="evidence" value="ECO:0007669"/>
    <property type="project" value="UniProtKB-UniRule"/>
</dbReference>
<dbReference type="Pfam" id="PF00954">
    <property type="entry name" value="S_locus_glycop"/>
    <property type="match status" value="2"/>
</dbReference>
<dbReference type="FunFam" id="1.10.510.10:FF:000060">
    <property type="entry name" value="G-type lectin S-receptor-like serine/threonine-protein kinase"/>
    <property type="match status" value="2"/>
</dbReference>
<feature type="binding site" evidence="21">
    <location>
        <position position="1393"/>
    </location>
    <ligand>
        <name>ATP</name>
        <dbReference type="ChEBI" id="CHEBI:30616"/>
    </ligand>
</feature>
<feature type="domain" description="Bulb-type lectin" evidence="25">
    <location>
        <begin position="27"/>
        <end position="147"/>
    </location>
</feature>
<dbReference type="Proteomes" id="UP000228380">
    <property type="component" value="Chromosome 4"/>
</dbReference>
<dbReference type="InterPro" id="IPR000719">
    <property type="entry name" value="Prot_kinase_dom"/>
</dbReference>
<dbReference type="InterPro" id="IPR000858">
    <property type="entry name" value="S_locus_glycoprot_dom"/>
</dbReference>
<evidence type="ECO:0000256" key="11">
    <source>
        <dbReference type="ARBA" id="ARBA00022741"/>
    </source>
</evidence>
<dbReference type="SUPFAM" id="SSF56112">
    <property type="entry name" value="Protein kinase-like (PK-like)"/>
    <property type="match status" value="2"/>
</dbReference>
<keyword evidence="10" id="KW-0430">Lectin</keyword>
<keyword evidence="14 22" id="KW-1133">Transmembrane helix</keyword>
<keyword evidence="3" id="KW-1003">Cell membrane</keyword>
<dbReference type="FunFam" id="3.30.200.20:FF:000195">
    <property type="entry name" value="G-type lectin S-receptor-like serine/threonine-protein kinase"/>
    <property type="match status" value="1"/>
</dbReference>
<dbReference type="Pfam" id="PF11883">
    <property type="entry name" value="DUF3403"/>
    <property type="match status" value="1"/>
</dbReference>
<feature type="transmembrane region" description="Helical" evidence="22">
    <location>
        <begin position="431"/>
        <end position="452"/>
    </location>
</feature>
<dbReference type="InterPro" id="IPR003609">
    <property type="entry name" value="Pan_app"/>
</dbReference>
<sequence>MAFNCISLALLSYLILFASLSLFSHATDTLKPGQSLQDGGTLISAGEMFELGFFRPGKSSNRYVGIWYRFSIDTVLWVANRESPITDNSGSVAIGHDGNLVVLDGTKSIIWSSKTSMASNDSLVRLTDSGNLELIDSSGSVAWQSFDHPTDTYMPGMKAGLDLRTHVNQKLTSWTSEDDPAPGNFSLGMDPSESTQIYMWEGTKPRWRSGRWDQQTFIGIQNMVPTYVYGFRLSNFQQEQKMYFYYNALNNSPRYVLTWDGIMKHMIWRNDTKDWYQYWAQPVTDCEIYNTCGKYGSCTDGATPICSCLKGFVPASSEEWSKGNWSSGCTRRTPLGCGRGNSSGEAGGDGFWRLGGVNLPDISDWNDGLDINGCEERCLRNCSCTAYAFVTGIGCLIWGVDLLDIHIFSSGGNDLYLRLAGSELDKKNNKTFIIIIVTVTVVLSLGCIYLLWKCKNRIKELFKQRLVGGRGLMDSTRGQERLTDYSDSTGNRIGEEGSDGKCPELSLWSFDSVVAATKSFSSSNFIGEGGFGPVFKGILPEGQEIAVKRLSRSSMQGLNELKNEVMLIAKLQHRNLVRLLGCCIQEEEKILIYEYLPNKSLDAFLFDPIKRGLLDWKTRYNIIEGIARGLVYLHRDSRLRVIHRDLKPSNILLDEDMNPKISDFGMARIFGNDENETNTKRLVGTFGYMSPEYAMQGLFSVKSDVYSFGVLLLEIVSGSKCNTFRHPELAMNLIAYAWKLWNEDRVMEFVDPTISDSCSRREVSRCINVGLLCVQDRPNDRPNMASVVIMLGSEIVNHPLPRRPMFTVERNFSETDSSTIDLNVMSANASITMLQGRTVVSTWRRSEMGFNFSYPSIILSYLLIFSSSPSLFSHATDTLTHGQSISDEQTLGSAGDVFELGFFSPGSSKYRYIGIWYQNIKTRSVVWVANREAPLKNSSGNFTVGSDGNLLLLDGGGSIIWSSNLPATSNNSTAHLLDSGNLVLRSANGTVLWESFDHPTDTFLPGMKIGLDTKTGRRRIFTSWKGPDDPSAGNYSLSLDPLGSAQVFMWEETVPRWRSGQWNGQVFIGTTMRALYLYGFKFINDANQGIMYFTYTQFNSSLLRFVLQWDGVENSTMLVGETKEWKTVWAEPTNECEIYGKCGIYGMCNNGDTPICSCLDGFEPSSREEWSRGNWSGGCVRRTQLDCQLNRSGDGFFRVAGVKLPDHSNWASTVLNEAGCETACLNNCSCKAYAFVSGIGCMTWVRDLIDIYQYPEGDNDLYLKLPASELGTDSKRWKIIVTVSTLGGFFLITCIFLGWKYNKRIKDWLKMGRKKHDLLHNMFLNREVRPDFSGPSEYGEEVQEGEGAELPLYTFECISIATDNFSESNKLGEGGFGHVYKGMLPGGEEIAVKRLSRSSGQGLEEFKNEVILIAKLQHRNLVKLLGYCIQGEEKILIYEYMPNKSLDAFLFRPAKQALLDWRTRFNIIEGIARGLLYLHRDSRLRIVHRDLKASNILLDEDMNPKISDFGMARIFGGDQNQANTNRVVGTFGYMSPEYAMEGLFSVKSDVYSFGILVLEIVTGRRNNSFHHTENSLNIVGYAWQLWNEDKAVELIDPSIRSSCSIRQVIRCIHIGLLCVQDRANERPDIPTIILMLASQAVILPMPKQPTYTAEGSPHDSDLMANKYESFTTSDITITMLHGR</sequence>
<evidence type="ECO:0000256" key="17">
    <source>
        <dbReference type="ARBA" id="ARBA00023170"/>
    </source>
</evidence>
<feature type="domain" description="Protein kinase" evidence="24">
    <location>
        <begin position="1365"/>
        <end position="1616"/>
    </location>
</feature>
<feature type="domain" description="Apple" evidence="26">
    <location>
        <begin position="337"/>
        <end position="420"/>
    </location>
</feature>
<dbReference type="PROSITE" id="PS50948">
    <property type="entry name" value="PAN"/>
    <property type="match status" value="2"/>
</dbReference>
<dbReference type="PROSITE" id="PS00108">
    <property type="entry name" value="PROTEIN_KINASE_ST"/>
    <property type="match status" value="2"/>
</dbReference>
<evidence type="ECO:0000256" key="22">
    <source>
        <dbReference type="SAM" id="Phobius"/>
    </source>
</evidence>
<evidence type="ECO:0000259" key="24">
    <source>
        <dbReference type="PROSITE" id="PS50011"/>
    </source>
</evidence>
<dbReference type="InterPro" id="IPR017441">
    <property type="entry name" value="Protein_kinase_ATP_BS"/>
</dbReference>
<protein>
    <recommendedName>
        <fullName evidence="2">non-specific serine/threonine protein kinase</fullName>
        <ecNumber evidence="2">2.7.11.1</ecNumber>
    </recommendedName>
</protein>
<keyword evidence="12" id="KW-0418">Kinase</keyword>
<keyword evidence="18" id="KW-0325">Glycoprotein</keyword>
<dbReference type="RefSeq" id="XP_038982172.1">
    <property type="nucleotide sequence ID" value="XM_039126244.1"/>
</dbReference>
<evidence type="ECO:0000256" key="18">
    <source>
        <dbReference type="ARBA" id="ARBA00023180"/>
    </source>
</evidence>
<feature type="signal peptide" evidence="23">
    <location>
        <begin position="1"/>
        <end position="26"/>
    </location>
</feature>
<dbReference type="Gene3D" id="2.90.10.10">
    <property type="entry name" value="Bulb-type lectin domain"/>
    <property type="match status" value="2"/>
</dbReference>
<dbReference type="CDD" id="cd14066">
    <property type="entry name" value="STKc_IRAK"/>
    <property type="match status" value="2"/>
</dbReference>
<reference evidence="28" key="2">
    <citation type="submission" date="2025-08" db="UniProtKB">
        <authorList>
            <consortium name="RefSeq"/>
        </authorList>
    </citation>
    <scope>IDENTIFICATION</scope>
    <source>
        <tissue evidence="28">Young leaves</tissue>
    </source>
</reference>
<evidence type="ECO:0000256" key="12">
    <source>
        <dbReference type="ARBA" id="ARBA00022777"/>
    </source>
</evidence>
<evidence type="ECO:0000256" key="8">
    <source>
        <dbReference type="ARBA" id="ARBA00022692"/>
    </source>
</evidence>
<keyword evidence="9 23" id="KW-0732">Signal</keyword>
<dbReference type="GO" id="GO:0051707">
    <property type="term" value="P:response to other organism"/>
    <property type="evidence" value="ECO:0007669"/>
    <property type="project" value="UniProtKB-ARBA"/>
</dbReference>
<dbReference type="SUPFAM" id="SSF51110">
    <property type="entry name" value="alpha-D-mannose-specific plant lectins"/>
    <property type="match status" value="2"/>
</dbReference>
<evidence type="ECO:0000256" key="15">
    <source>
        <dbReference type="ARBA" id="ARBA00023136"/>
    </source>
</evidence>
<dbReference type="EC" id="2.7.11.1" evidence="2"/>
<dbReference type="OrthoDB" id="1910371at2759"/>
<evidence type="ECO:0000256" key="19">
    <source>
        <dbReference type="ARBA" id="ARBA00047899"/>
    </source>
</evidence>
<evidence type="ECO:0000256" key="10">
    <source>
        <dbReference type="ARBA" id="ARBA00022734"/>
    </source>
</evidence>
<dbReference type="Gene3D" id="3.30.200.20">
    <property type="entry name" value="Phosphorylase Kinase, domain 1"/>
    <property type="match status" value="2"/>
</dbReference>
<evidence type="ECO:0000256" key="23">
    <source>
        <dbReference type="SAM" id="SignalP"/>
    </source>
</evidence>
<dbReference type="GO" id="GO:0004674">
    <property type="term" value="F:protein serine/threonine kinase activity"/>
    <property type="evidence" value="ECO:0007669"/>
    <property type="project" value="UniProtKB-KW"/>
</dbReference>
<dbReference type="PROSITE" id="PS50927">
    <property type="entry name" value="BULB_LECTIN"/>
    <property type="match status" value="2"/>
</dbReference>
<reference evidence="27" key="1">
    <citation type="journal article" date="2019" name="Nat. Commun.">
        <title>Genome-wide association mapping of date palm fruit traits.</title>
        <authorList>
            <person name="Hazzouri K.M."/>
            <person name="Gros-Balthazard M."/>
            <person name="Flowers J.M."/>
            <person name="Copetti D."/>
            <person name="Lemansour A."/>
            <person name="Lebrun M."/>
            <person name="Masmoudi K."/>
            <person name="Ferrand S."/>
            <person name="Dhar M.I."/>
            <person name="Fresquez Z.A."/>
            <person name="Rosas U."/>
            <person name="Zhang J."/>
            <person name="Talag J."/>
            <person name="Lee S."/>
            <person name="Kudrna D."/>
            <person name="Powell R.F."/>
            <person name="Leitch I.J."/>
            <person name="Krueger R.R."/>
            <person name="Wing R.A."/>
            <person name="Amiri K.M.A."/>
            <person name="Purugganan M.D."/>
        </authorList>
    </citation>
    <scope>NUCLEOTIDE SEQUENCE [LARGE SCALE GENOMIC DNA]</scope>
    <source>
        <strain evidence="27">cv. Khalas</strain>
    </source>
</reference>
<feature type="transmembrane region" description="Helical" evidence="22">
    <location>
        <begin position="386"/>
        <end position="410"/>
    </location>
</feature>
<keyword evidence="13 21" id="KW-0067">ATP-binding</keyword>
<dbReference type="GO" id="GO:0031625">
    <property type="term" value="F:ubiquitin protein ligase binding"/>
    <property type="evidence" value="ECO:0007669"/>
    <property type="project" value="UniProtKB-ARBA"/>
</dbReference>
<keyword evidence="4" id="KW-0723">Serine/threonine-protein kinase</keyword>
<evidence type="ECO:0000256" key="21">
    <source>
        <dbReference type="PROSITE-ProRule" id="PRU10141"/>
    </source>
</evidence>
<keyword evidence="17" id="KW-0675">Receptor</keyword>
<keyword evidence="16" id="KW-1015">Disulfide bond</keyword>
<evidence type="ECO:0000256" key="5">
    <source>
        <dbReference type="ARBA" id="ARBA00022536"/>
    </source>
</evidence>
<feature type="transmembrane region" description="Helical" evidence="22">
    <location>
        <begin position="1277"/>
        <end position="1299"/>
    </location>
</feature>
<dbReference type="PANTHER" id="PTHR27002">
    <property type="entry name" value="RECEPTOR-LIKE SERINE/THREONINE-PROTEIN KINASE SD1-8"/>
    <property type="match status" value="1"/>
</dbReference>
<dbReference type="InterPro" id="IPR036426">
    <property type="entry name" value="Bulb-type_lectin_dom_sf"/>
</dbReference>
<keyword evidence="8 22" id="KW-0812">Transmembrane</keyword>
<dbReference type="InterPro" id="IPR008271">
    <property type="entry name" value="Ser/Thr_kinase_AS"/>
</dbReference>
<evidence type="ECO:0000313" key="27">
    <source>
        <dbReference type="Proteomes" id="UP000228380"/>
    </source>
</evidence>
<dbReference type="SMART" id="SM00108">
    <property type="entry name" value="B_lectin"/>
    <property type="match status" value="2"/>
</dbReference>
<dbReference type="SMART" id="SM00473">
    <property type="entry name" value="PAN_AP"/>
    <property type="match status" value="2"/>
</dbReference>
<evidence type="ECO:0000256" key="4">
    <source>
        <dbReference type="ARBA" id="ARBA00022527"/>
    </source>
</evidence>
<keyword evidence="7" id="KW-0808">Transferase</keyword>
<evidence type="ECO:0000256" key="13">
    <source>
        <dbReference type="ARBA" id="ARBA00022840"/>
    </source>
</evidence>
<dbReference type="InterPro" id="IPR001245">
    <property type="entry name" value="Ser-Thr/Tyr_kinase_cat_dom"/>
</dbReference>
<comment type="subcellular location">
    <subcellularLocation>
        <location evidence="1">Cell membrane</location>
        <topology evidence="1">Single-pass type I membrane protein</topology>
    </subcellularLocation>
</comment>